<reference evidence="2 3" key="1">
    <citation type="journal article" date="2004" name="Proc. Natl. Acad. Sci. U.S.A.">
        <title>The complete genomic sequence of Nocardia farcinica IFM 10152.</title>
        <authorList>
            <person name="Ishikawa J."/>
            <person name="Yamashita A."/>
            <person name="Mikami Y."/>
            <person name="Hoshino Y."/>
            <person name="Kurita H."/>
            <person name="Hotta K."/>
            <person name="Shiba T."/>
            <person name="Hattori M."/>
        </authorList>
    </citation>
    <scope>NUCLEOTIDE SEQUENCE [LARGE SCALE GENOMIC DNA]</scope>
    <source>
        <strain evidence="2 3">IFM 10152</strain>
    </source>
</reference>
<accession>Q5Z1Z8</accession>
<evidence type="ECO:0000313" key="2">
    <source>
        <dbReference type="EMBL" id="BAD55543.1"/>
    </source>
</evidence>
<dbReference type="EMBL" id="AP006618">
    <property type="protein sequence ID" value="BAD55543.1"/>
    <property type="molecule type" value="Genomic_DNA"/>
</dbReference>
<name>Q5Z1Z8_NOCFA</name>
<dbReference type="OrthoDB" id="9972252at2"/>
<keyword evidence="1" id="KW-1133">Transmembrane helix</keyword>
<protein>
    <recommendedName>
        <fullName evidence="4">Transmembrane protein</fullName>
    </recommendedName>
</protein>
<dbReference type="RefSeq" id="WP_011207230.1">
    <property type="nucleotide sequence ID" value="NC_006361.1"/>
</dbReference>
<evidence type="ECO:0000313" key="3">
    <source>
        <dbReference type="Proteomes" id="UP000006820"/>
    </source>
</evidence>
<feature type="transmembrane region" description="Helical" evidence="1">
    <location>
        <begin position="107"/>
        <end position="129"/>
    </location>
</feature>
<keyword evidence="1" id="KW-0472">Membrane</keyword>
<organism evidence="2 3">
    <name type="scientific">Nocardia farcinica (strain IFM 10152)</name>
    <dbReference type="NCBI Taxonomy" id="247156"/>
    <lineage>
        <taxon>Bacteria</taxon>
        <taxon>Bacillati</taxon>
        <taxon>Actinomycetota</taxon>
        <taxon>Actinomycetes</taxon>
        <taxon>Mycobacteriales</taxon>
        <taxon>Nocardiaceae</taxon>
        <taxon>Nocardia</taxon>
    </lineage>
</organism>
<dbReference type="AlphaFoldDB" id="Q5Z1Z8"/>
<evidence type="ECO:0000256" key="1">
    <source>
        <dbReference type="SAM" id="Phobius"/>
    </source>
</evidence>
<dbReference type="Proteomes" id="UP000006820">
    <property type="component" value="Chromosome"/>
</dbReference>
<dbReference type="HOGENOM" id="CLU_1894032_0_0_11"/>
<dbReference type="GeneID" id="61131531"/>
<feature type="transmembrane region" description="Helical" evidence="1">
    <location>
        <begin position="12"/>
        <end position="30"/>
    </location>
</feature>
<gene>
    <name evidence="2" type="ordered locus">NFA_6980</name>
</gene>
<keyword evidence="3" id="KW-1185">Reference proteome</keyword>
<feature type="transmembrane region" description="Helical" evidence="1">
    <location>
        <begin position="82"/>
        <end position="101"/>
    </location>
</feature>
<proteinExistence type="predicted"/>
<evidence type="ECO:0008006" key="4">
    <source>
        <dbReference type="Google" id="ProtNLM"/>
    </source>
</evidence>
<dbReference type="KEGG" id="nfa:NFA_6980"/>
<keyword evidence="1" id="KW-0812">Transmembrane</keyword>
<sequence length="134" mass="14633">MLEQIKAWGTVPGLFAGVAALLGAFTAGWFSSRQWHKTPHERLKLLVEAHKDMPEGVDTDKVIQRAMRRELRELSSYKPPELGVTFILLVAEVALIVLVVMKVMGKVSGWVMIGALGTVVVLAAGLALARMPRS</sequence>